<dbReference type="RefSeq" id="WP_377059165.1">
    <property type="nucleotide sequence ID" value="NZ_JBHLUU010000127.1"/>
</dbReference>
<sequence>MNKEIFDYLASNRSKHLEELTKYLAIPSISSLPEHKQDVKSAAKWTAKALQDAGMENVKVYETKGHPVVYGDWLKQEGKPTVLVYGHYDVQPVDPLELWDTPPFEANIRDHKIYARGASDDKGQVFMHIKAVEAILRTTGSLPVNFKFCIEGEEEIGSPTLPQFVEENKKLLAADVIVISDTGMQGPGKPAICYGLRGLCGLQIDVTGANSDLHSGLYGGAVQNSIHALVEIVNSFHSPDGKVLVEGFYDSVQEITSEEREAFAALGDIDEELKEQLGVSELHGEPGFTARERTYVRPTLEVNGIYGGFQGEGIKTVIPAKASAKITCRLVPNQDPAEIADLLTKHIYANVPAGVTVNVSLFDQGHPYVTPLEHPAIQAAGRAYEAIYKVPTAYTRGGGSIPIVAAFDQLLGLPVVLMGFGLSTENFHAPNEHFHLENFDKGLETLCTYWYELAESL</sequence>
<accession>A0ABV6KYK7</accession>
<dbReference type="PANTHER" id="PTHR43270:SF12">
    <property type="entry name" value="SUCCINYL-DIAMINOPIMELATE DESUCCINYLASE"/>
    <property type="match status" value="1"/>
</dbReference>
<dbReference type="NCBIfam" id="NF006579">
    <property type="entry name" value="PRK09104.1"/>
    <property type="match status" value="1"/>
</dbReference>
<keyword evidence="3 5" id="KW-0378">Hydrolase</keyword>
<dbReference type="GO" id="GO:0016805">
    <property type="term" value="F:dipeptidase activity"/>
    <property type="evidence" value="ECO:0007669"/>
    <property type="project" value="UniProtKB-KW"/>
</dbReference>
<dbReference type="Pfam" id="PF07687">
    <property type="entry name" value="M20_dimer"/>
    <property type="match status" value="1"/>
</dbReference>
<dbReference type="Gene3D" id="3.40.630.10">
    <property type="entry name" value="Zn peptidases"/>
    <property type="match status" value="1"/>
</dbReference>
<dbReference type="Gene3D" id="3.30.70.360">
    <property type="match status" value="1"/>
</dbReference>
<comment type="caution">
    <text evidence="5">The sequence shown here is derived from an EMBL/GenBank/DDBJ whole genome shotgun (WGS) entry which is preliminary data.</text>
</comment>
<evidence type="ECO:0000313" key="6">
    <source>
        <dbReference type="Proteomes" id="UP001589738"/>
    </source>
</evidence>
<dbReference type="InterPro" id="IPR011650">
    <property type="entry name" value="Peptidase_M20_dimer"/>
</dbReference>
<dbReference type="CDD" id="cd05680">
    <property type="entry name" value="M20_dipept_like"/>
    <property type="match status" value="1"/>
</dbReference>
<keyword evidence="5" id="KW-0224">Dipeptidase</keyword>
<dbReference type="SUPFAM" id="SSF53187">
    <property type="entry name" value="Zn-dependent exopeptidases"/>
    <property type="match status" value="1"/>
</dbReference>
<dbReference type="InterPro" id="IPR002933">
    <property type="entry name" value="Peptidase_M20"/>
</dbReference>
<dbReference type="Pfam" id="PF01546">
    <property type="entry name" value="Peptidase_M20"/>
    <property type="match status" value="1"/>
</dbReference>
<keyword evidence="2" id="KW-0479">Metal-binding</keyword>
<protein>
    <submittedName>
        <fullName evidence="5">Dipeptidase</fullName>
        <ecNumber evidence="5">3.4.13.-</ecNumber>
    </submittedName>
</protein>
<evidence type="ECO:0000256" key="3">
    <source>
        <dbReference type="ARBA" id="ARBA00022801"/>
    </source>
</evidence>
<evidence type="ECO:0000259" key="4">
    <source>
        <dbReference type="Pfam" id="PF07687"/>
    </source>
</evidence>
<dbReference type="EMBL" id="JBHLUU010000127">
    <property type="protein sequence ID" value="MFC0478100.1"/>
    <property type="molecule type" value="Genomic_DNA"/>
</dbReference>
<dbReference type="NCBIfam" id="NF006053">
    <property type="entry name" value="PRK08201.1"/>
    <property type="match status" value="1"/>
</dbReference>
<gene>
    <name evidence="5" type="ORF">ACFFHF_23200</name>
</gene>
<feature type="domain" description="Peptidase M20 dimerisation" evidence="4">
    <location>
        <begin position="194"/>
        <end position="351"/>
    </location>
</feature>
<dbReference type="PANTHER" id="PTHR43270">
    <property type="entry name" value="BETA-ALA-HIS DIPEPTIDASE"/>
    <property type="match status" value="1"/>
</dbReference>
<name>A0ABV6KYK7_9BACI</name>
<evidence type="ECO:0000256" key="1">
    <source>
        <dbReference type="ARBA" id="ARBA00022670"/>
    </source>
</evidence>
<dbReference type="EC" id="3.4.13.-" evidence="5"/>
<evidence type="ECO:0000313" key="5">
    <source>
        <dbReference type="EMBL" id="MFC0478100.1"/>
    </source>
</evidence>
<keyword evidence="6" id="KW-1185">Reference proteome</keyword>
<proteinExistence type="predicted"/>
<evidence type="ECO:0000256" key="2">
    <source>
        <dbReference type="ARBA" id="ARBA00022723"/>
    </source>
</evidence>
<dbReference type="Proteomes" id="UP001589738">
    <property type="component" value="Unassembled WGS sequence"/>
</dbReference>
<dbReference type="NCBIfam" id="NF005914">
    <property type="entry name" value="PRK07907.1"/>
    <property type="match status" value="1"/>
</dbReference>
<dbReference type="InterPro" id="IPR051458">
    <property type="entry name" value="Cyt/Met_Dipeptidase"/>
</dbReference>
<organism evidence="5 6">
    <name type="scientific">Robertmurraya beringensis</name>
    <dbReference type="NCBI Taxonomy" id="641660"/>
    <lineage>
        <taxon>Bacteria</taxon>
        <taxon>Bacillati</taxon>
        <taxon>Bacillota</taxon>
        <taxon>Bacilli</taxon>
        <taxon>Bacillales</taxon>
        <taxon>Bacillaceae</taxon>
        <taxon>Robertmurraya</taxon>
    </lineage>
</organism>
<keyword evidence="1" id="KW-0645">Protease</keyword>
<reference evidence="5 6" key="1">
    <citation type="submission" date="2024-09" db="EMBL/GenBank/DDBJ databases">
        <authorList>
            <person name="Sun Q."/>
            <person name="Mori K."/>
        </authorList>
    </citation>
    <scope>NUCLEOTIDE SEQUENCE [LARGE SCALE GENOMIC DNA]</scope>
    <source>
        <strain evidence="5 6">CGMCC 1.9126</strain>
    </source>
</reference>